<name>W2SQS8_NECAM</name>
<keyword evidence="1" id="KW-0472">Membrane</keyword>
<dbReference type="Proteomes" id="UP000053676">
    <property type="component" value="Unassembled WGS sequence"/>
</dbReference>
<evidence type="ECO:0000256" key="1">
    <source>
        <dbReference type="SAM" id="Phobius"/>
    </source>
</evidence>
<organism evidence="2 3">
    <name type="scientific">Necator americanus</name>
    <name type="common">Human hookworm</name>
    <dbReference type="NCBI Taxonomy" id="51031"/>
    <lineage>
        <taxon>Eukaryota</taxon>
        <taxon>Metazoa</taxon>
        <taxon>Ecdysozoa</taxon>
        <taxon>Nematoda</taxon>
        <taxon>Chromadorea</taxon>
        <taxon>Rhabditida</taxon>
        <taxon>Rhabditina</taxon>
        <taxon>Rhabditomorpha</taxon>
        <taxon>Strongyloidea</taxon>
        <taxon>Ancylostomatidae</taxon>
        <taxon>Bunostominae</taxon>
        <taxon>Necator</taxon>
    </lineage>
</organism>
<keyword evidence="1" id="KW-0812">Transmembrane</keyword>
<keyword evidence="1" id="KW-1133">Transmembrane helix</keyword>
<dbReference type="AlphaFoldDB" id="W2SQS8"/>
<dbReference type="EMBL" id="KI668853">
    <property type="protein sequence ID" value="ETN71052.1"/>
    <property type="molecule type" value="Genomic_DNA"/>
</dbReference>
<proteinExistence type="predicted"/>
<keyword evidence="3" id="KW-1185">Reference proteome</keyword>
<reference evidence="3" key="1">
    <citation type="journal article" date="2014" name="Nat. Genet.">
        <title>Genome of the human hookworm Necator americanus.</title>
        <authorList>
            <person name="Tang Y.T."/>
            <person name="Gao X."/>
            <person name="Rosa B.A."/>
            <person name="Abubucker S."/>
            <person name="Hallsworth-Pepin K."/>
            <person name="Martin J."/>
            <person name="Tyagi R."/>
            <person name="Heizer E."/>
            <person name="Zhang X."/>
            <person name="Bhonagiri-Palsikar V."/>
            <person name="Minx P."/>
            <person name="Warren W.C."/>
            <person name="Wang Q."/>
            <person name="Zhan B."/>
            <person name="Hotez P.J."/>
            <person name="Sternberg P.W."/>
            <person name="Dougall A."/>
            <person name="Gaze S.T."/>
            <person name="Mulvenna J."/>
            <person name="Sotillo J."/>
            <person name="Ranganathan S."/>
            <person name="Rabelo E.M."/>
            <person name="Wilson R.K."/>
            <person name="Felgner P.L."/>
            <person name="Bethony J."/>
            <person name="Hawdon J.M."/>
            <person name="Gasser R.B."/>
            <person name="Loukas A."/>
            <person name="Mitreva M."/>
        </authorList>
    </citation>
    <scope>NUCLEOTIDE SEQUENCE [LARGE SCALE GENOMIC DNA]</scope>
</reference>
<feature type="transmembrane region" description="Helical" evidence="1">
    <location>
        <begin position="20"/>
        <end position="37"/>
    </location>
</feature>
<feature type="transmembrane region" description="Helical" evidence="1">
    <location>
        <begin position="58"/>
        <end position="77"/>
    </location>
</feature>
<gene>
    <name evidence="2" type="ORF">NECAME_14386</name>
</gene>
<protein>
    <submittedName>
        <fullName evidence="2">Uncharacterized protein</fullName>
    </submittedName>
</protein>
<accession>W2SQS8</accession>
<sequence length="132" mass="15094">MLDSPEHQCPLSSICFSRSSFIAFLQSLVSSGVSSWFPAARADPRWRISSSASRNRMIVISTMVRIVVFLCVVQMVLARGKPINIFEQKAGEDIAEPRDERVYSYFFATFFFFSVQKENTRNSQRSLAYPCF</sequence>
<evidence type="ECO:0000313" key="3">
    <source>
        <dbReference type="Proteomes" id="UP000053676"/>
    </source>
</evidence>
<dbReference type="KEGG" id="nai:NECAME_14386"/>
<evidence type="ECO:0000313" key="2">
    <source>
        <dbReference type="EMBL" id="ETN71052.1"/>
    </source>
</evidence>